<dbReference type="NCBIfam" id="TIGR03560">
    <property type="entry name" value="F420_Rv1855c"/>
    <property type="match status" value="1"/>
</dbReference>
<comment type="caution">
    <text evidence="6">The sequence shown here is derived from an EMBL/GenBank/DDBJ whole genome shotgun (WGS) entry which is preliminary data.</text>
</comment>
<sequence length="311" mass="33564">MDLRVFTEPQQGATYDDLLAIARTAEAAGYDAFFRSDHFLAMGDGDGLPGPTDAWTTLAGLARETRTIRLGTLVTSATFRHPGVLAVQVAQVDQMSGGRVELGLGSGWYEAEHRAYGIPFPDVRERFDRYAEQLAVVTGLLGTSAGETFSFTGDHYELSDSPALPRPVQQPVPVVVGGGGKRRTPALAARYASEFNLPFGSVEDVRTQFGRVRAACEQAGRDARELTWSSALVVCVGRDDAEVARRAAAIGRDVEELRANGLAGTPDEVVEKIGRYSAVGSQRTYCQFLDLGDLDHVELVAERVMPQVTAL</sequence>
<keyword evidence="4" id="KW-0503">Monooxygenase</keyword>
<dbReference type="GO" id="GO:0016491">
    <property type="term" value="F:oxidoreductase activity"/>
    <property type="evidence" value="ECO:0007669"/>
    <property type="project" value="UniProtKB-KW"/>
</dbReference>
<dbReference type="InterPro" id="IPR019952">
    <property type="entry name" value="F420_OxRdatse_Rv1855c_pred"/>
</dbReference>
<evidence type="ECO:0000256" key="1">
    <source>
        <dbReference type="ARBA" id="ARBA00022630"/>
    </source>
</evidence>
<organism evidence="6 7">
    <name type="scientific">Pseudokineococcus basanitobsidens</name>
    <dbReference type="NCBI Taxonomy" id="1926649"/>
    <lineage>
        <taxon>Bacteria</taxon>
        <taxon>Bacillati</taxon>
        <taxon>Actinomycetota</taxon>
        <taxon>Actinomycetes</taxon>
        <taxon>Kineosporiales</taxon>
        <taxon>Kineosporiaceae</taxon>
        <taxon>Pseudokineococcus</taxon>
    </lineage>
</organism>
<keyword evidence="2" id="KW-0288">FMN</keyword>
<evidence type="ECO:0000313" key="6">
    <source>
        <dbReference type="EMBL" id="MEJ5945644.1"/>
    </source>
</evidence>
<dbReference type="Pfam" id="PF00296">
    <property type="entry name" value="Bac_luciferase"/>
    <property type="match status" value="1"/>
</dbReference>
<keyword evidence="3 6" id="KW-0560">Oxidoreductase</keyword>
<evidence type="ECO:0000259" key="5">
    <source>
        <dbReference type="Pfam" id="PF00296"/>
    </source>
</evidence>
<evidence type="ECO:0000256" key="2">
    <source>
        <dbReference type="ARBA" id="ARBA00022643"/>
    </source>
</evidence>
<dbReference type="Gene3D" id="3.20.20.30">
    <property type="entry name" value="Luciferase-like domain"/>
    <property type="match status" value="1"/>
</dbReference>
<gene>
    <name evidence="6" type="ORF">WDZ17_10105</name>
</gene>
<evidence type="ECO:0000256" key="4">
    <source>
        <dbReference type="ARBA" id="ARBA00023033"/>
    </source>
</evidence>
<accession>A0ABU8RKT0</accession>
<feature type="domain" description="Luciferase-like" evidence="5">
    <location>
        <begin position="7"/>
        <end position="250"/>
    </location>
</feature>
<dbReference type="InterPro" id="IPR036661">
    <property type="entry name" value="Luciferase-like_sf"/>
</dbReference>
<dbReference type="EC" id="1.-.-.-" evidence="6"/>
<keyword evidence="7" id="KW-1185">Reference proteome</keyword>
<dbReference type="PANTHER" id="PTHR42847:SF4">
    <property type="entry name" value="ALKANESULFONATE MONOOXYGENASE-RELATED"/>
    <property type="match status" value="1"/>
</dbReference>
<keyword evidence="1" id="KW-0285">Flavoprotein</keyword>
<reference evidence="6 7" key="1">
    <citation type="journal article" date="2017" name="Int. J. Syst. Evol. Microbiol.">
        <title>Pseudokineococcus basanitobsidens sp. nov., isolated from volcanic rock.</title>
        <authorList>
            <person name="Lee D.W."/>
            <person name="Park M.Y."/>
            <person name="Kim J.J."/>
            <person name="Kim B.S."/>
        </authorList>
    </citation>
    <scope>NUCLEOTIDE SEQUENCE [LARGE SCALE GENOMIC DNA]</scope>
    <source>
        <strain evidence="6 7">DSM 103726</strain>
    </source>
</reference>
<name>A0ABU8RKT0_9ACTN</name>
<dbReference type="PANTHER" id="PTHR42847">
    <property type="entry name" value="ALKANESULFONATE MONOOXYGENASE"/>
    <property type="match status" value="1"/>
</dbReference>
<dbReference type="EMBL" id="JBBIAA010000010">
    <property type="protein sequence ID" value="MEJ5945644.1"/>
    <property type="molecule type" value="Genomic_DNA"/>
</dbReference>
<dbReference type="InterPro" id="IPR050172">
    <property type="entry name" value="SsuD_RutA_monooxygenase"/>
</dbReference>
<dbReference type="SUPFAM" id="SSF51679">
    <property type="entry name" value="Bacterial luciferase-like"/>
    <property type="match status" value="1"/>
</dbReference>
<evidence type="ECO:0000256" key="3">
    <source>
        <dbReference type="ARBA" id="ARBA00023002"/>
    </source>
</evidence>
<proteinExistence type="predicted"/>
<evidence type="ECO:0000313" key="7">
    <source>
        <dbReference type="Proteomes" id="UP001387100"/>
    </source>
</evidence>
<dbReference type="InterPro" id="IPR011251">
    <property type="entry name" value="Luciferase-like_dom"/>
</dbReference>
<dbReference type="RefSeq" id="WP_339575029.1">
    <property type="nucleotide sequence ID" value="NZ_JBBIAA010000010.1"/>
</dbReference>
<protein>
    <submittedName>
        <fullName evidence="6">LLM class F420-dependent oxidoreductase</fullName>
        <ecNumber evidence="6">1.-.-.-</ecNumber>
    </submittedName>
</protein>
<dbReference type="Proteomes" id="UP001387100">
    <property type="component" value="Unassembled WGS sequence"/>
</dbReference>